<reference evidence="5 6" key="2">
    <citation type="submission" date="2020-08" db="EMBL/GenBank/DDBJ databases">
        <title>Listeria ohnekaius sp. nov. and Listeria portnoyii sp. nov. isolated from non-agricultural and natural environments.</title>
        <authorList>
            <person name="Weller D."/>
            <person name="Belias A.M."/>
            <person name="Liao J."/>
            <person name="Guo S."/>
            <person name="Orsi R.H."/>
            <person name="Wiedmann M."/>
        </authorList>
    </citation>
    <scope>NUCLEOTIDE SEQUENCE [LARGE SCALE GENOMIC DNA]</scope>
    <source>
        <strain evidence="5 6">FSL W9-0585</strain>
    </source>
</reference>
<dbReference type="InterPro" id="IPR006047">
    <property type="entry name" value="GH13_cat_dom"/>
</dbReference>
<dbReference type="Gene3D" id="3.90.400.10">
    <property type="entry name" value="Oligo-1,6-glucosidase, Domain 2"/>
    <property type="match status" value="1"/>
</dbReference>
<dbReference type="NCBIfam" id="NF008183">
    <property type="entry name" value="PRK10933.1"/>
    <property type="match status" value="1"/>
</dbReference>
<dbReference type="EC" id="3.2.1.93" evidence="5"/>
<evidence type="ECO:0000313" key="6">
    <source>
        <dbReference type="Proteomes" id="UP000548787"/>
    </source>
</evidence>
<protein>
    <submittedName>
        <fullName evidence="5">Alpha,alpha-phosphotrehalase</fullName>
        <ecNumber evidence="5">3.2.1.93</ecNumber>
    </submittedName>
</protein>
<dbReference type="InterPro" id="IPR017853">
    <property type="entry name" value="GH"/>
</dbReference>
<dbReference type="Gene3D" id="2.60.40.1180">
    <property type="entry name" value="Golgi alpha-mannosidase II"/>
    <property type="match status" value="1"/>
</dbReference>
<dbReference type="FunFam" id="2.60.40.1180:FF:000007">
    <property type="entry name" value="Sucrose isomerase"/>
    <property type="match status" value="1"/>
</dbReference>
<dbReference type="RefSeq" id="WP_181676080.1">
    <property type="nucleotide sequence ID" value="NZ_JABJVM010000004.1"/>
</dbReference>
<dbReference type="Proteomes" id="UP000548787">
    <property type="component" value="Unassembled WGS sequence"/>
</dbReference>
<reference evidence="5 6" key="1">
    <citation type="submission" date="2020-05" db="EMBL/GenBank/DDBJ databases">
        <authorList>
            <person name="Carlin C.R."/>
        </authorList>
    </citation>
    <scope>NUCLEOTIDE SEQUENCE [LARGE SCALE GENOMIC DNA]</scope>
    <source>
        <strain evidence="5 6">FSL W9-0585</strain>
    </source>
</reference>
<keyword evidence="3 5" id="KW-0326">Glycosidase</keyword>
<dbReference type="GO" id="GO:0009313">
    <property type="term" value="P:oligosaccharide catabolic process"/>
    <property type="evidence" value="ECO:0007669"/>
    <property type="project" value="TreeGrafter"/>
</dbReference>
<evidence type="ECO:0000256" key="2">
    <source>
        <dbReference type="ARBA" id="ARBA00022801"/>
    </source>
</evidence>
<dbReference type="InterPro" id="IPR045857">
    <property type="entry name" value="O16G_dom_2"/>
</dbReference>
<dbReference type="InterPro" id="IPR056300">
    <property type="entry name" value="SusG-like_C"/>
</dbReference>
<evidence type="ECO:0000313" key="5">
    <source>
        <dbReference type="EMBL" id="MBA3925876.1"/>
    </source>
</evidence>
<name>A0A7W1YFQ6_9LIST</name>
<comment type="caution">
    <text evidence="5">The sequence shown here is derived from an EMBL/GenBank/DDBJ whole genome shotgun (WGS) entry which is preliminary data.</text>
</comment>
<dbReference type="CDD" id="cd11333">
    <property type="entry name" value="AmyAc_SI_OligoGlu_DGase"/>
    <property type="match status" value="1"/>
</dbReference>
<feature type="domain" description="Glycosyl hydrolase family 13 catalytic" evidence="4">
    <location>
        <begin position="13"/>
        <end position="419"/>
    </location>
</feature>
<evidence type="ECO:0000256" key="1">
    <source>
        <dbReference type="ARBA" id="ARBA00008061"/>
    </source>
</evidence>
<dbReference type="PANTHER" id="PTHR10357:SF217">
    <property type="entry name" value="TREHALOSE-6-PHOSPHATE HYDROLASE"/>
    <property type="match status" value="1"/>
</dbReference>
<keyword evidence="6" id="KW-1185">Reference proteome</keyword>
<proteinExistence type="inferred from homology"/>
<evidence type="ECO:0000259" key="4">
    <source>
        <dbReference type="SMART" id="SM00642"/>
    </source>
</evidence>
<comment type="similarity">
    <text evidence="1">Belongs to the glycosyl hydrolase 13 family.</text>
</comment>
<gene>
    <name evidence="5" type="ORF">HPK16_05945</name>
</gene>
<accession>A0A7W1YFQ6</accession>
<dbReference type="SUPFAM" id="SSF51445">
    <property type="entry name" value="(Trans)glycosidases"/>
    <property type="match status" value="1"/>
</dbReference>
<dbReference type="Pfam" id="PF00128">
    <property type="entry name" value="Alpha-amylase"/>
    <property type="match status" value="1"/>
</dbReference>
<keyword evidence="2 5" id="KW-0378">Hydrolase</keyword>
<dbReference type="PANTHER" id="PTHR10357">
    <property type="entry name" value="ALPHA-AMYLASE FAMILY MEMBER"/>
    <property type="match status" value="1"/>
</dbReference>
<sequence length="557" mass="64788">MNNEWWQKGTVYQIYPRSFNDTNGDGIGDIRGIIEKLDYLAKLGIDLLWLTPMYVSPQRDNGYDIADYFAIDPQYGTMADFEELLEEAHRRGLKIMMDMVVNHTSYQHRWFQEALKGKDNPYRDYYIWKDPAADGGAPNNWLSKFSGSAWELDEASGQYYLHLYEVSMPDLNWENPKLQEEIYQMMAWWGEKGIDGFRLDVINNISKSPDFPNDSLATAQEDGRKFYVDGPHVHEYLHQMNRRIFDKYDLVTVGEMSSTTPEQCIKYTNPNRQELSMAFNFHHMKVDYPGGKKWASAKYRLTDLKRVMAEWQLKIAAGGGWNALFWTNHDQPRALARFADDHVYREQSAKLLAIILFGLQGTTYIYQGEEIAMTDANFTDISQYDDAESRNAYKQMLTDGVSETDALHILREKSRENARIPMQWNDETHQGFTDGTPWLAPIHEDNWTAEKALANPDSIFYTYQRLIALRRGHAIFANGDFTLLDAASETIYDYERQWNGETLLVVGNFSAEEQVWNLPERHHDKKCQILESNYPHEAMTNKIVLQPYEALMLHIKI</sequence>
<dbReference type="EMBL" id="JABJVM010000004">
    <property type="protein sequence ID" value="MBA3925876.1"/>
    <property type="molecule type" value="Genomic_DNA"/>
</dbReference>
<dbReference type="InterPro" id="IPR013780">
    <property type="entry name" value="Glyco_hydro_b"/>
</dbReference>
<dbReference type="Gene3D" id="3.20.20.80">
    <property type="entry name" value="Glycosidases"/>
    <property type="match status" value="1"/>
</dbReference>
<dbReference type="GO" id="GO:0008788">
    <property type="term" value="F:alpha,alpha-phosphotrehalase activity"/>
    <property type="evidence" value="ECO:0007669"/>
    <property type="project" value="UniProtKB-EC"/>
</dbReference>
<organism evidence="5 6">
    <name type="scientific">Listeria rustica</name>
    <dbReference type="NCBI Taxonomy" id="2713503"/>
    <lineage>
        <taxon>Bacteria</taxon>
        <taxon>Bacillati</taxon>
        <taxon>Bacillota</taxon>
        <taxon>Bacilli</taxon>
        <taxon>Bacillales</taxon>
        <taxon>Listeriaceae</taxon>
        <taxon>Listeria</taxon>
    </lineage>
</organism>
<dbReference type="FunFam" id="3.20.20.80:FF:000064">
    <property type="entry name" value="Oligo-1,6-glucosidase"/>
    <property type="match status" value="2"/>
</dbReference>
<evidence type="ECO:0000256" key="3">
    <source>
        <dbReference type="ARBA" id="ARBA00023295"/>
    </source>
</evidence>
<dbReference type="Pfam" id="PF23915">
    <property type="entry name" value="SusG_C"/>
    <property type="match status" value="1"/>
</dbReference>
<dbReference type="FunFam" id="3.90.400.10:FF:000002">
    <property type="entry name" value="Sucrose isomerase"/>
    <property type="match status" value="1"/>
</dbReference>
<dbReference type="SUPFAM" id="SSF51011">
    <property type="entry name" value="Glycosyl hydrolase domain"/>
    <property type="match status" value="1"/>
</dbReference>
<dbReference type="AlphaFoldDB" id="A0A7W1YFQ6"/>
<dbReference type="GO" id="GO:0004556">
    <property type="term" value="F:alpha-amylase activity"/>
    <property type="evidence" value="ECO:0007669"/>
    <property type="project" value="TreeGrafter"/>
</dbReference>
<dbReference type="SMART" id="SM00642">
    <property type="entry name" value="Aamy"/>
    <property type="match status" value="1"/>
</dbReference>